<keyword evidence="2 4" id="KW-0808">Transferase</keyword>
<dbReference type="PIRSF" id="PIRSF016262">
    <property type="entry name" value="LPLase"/>
    <property type="match status" value="1"/>
</dbReference>
<dbReference type="InterPro" id="IPR045864">
    <property type="entry name" value="aa-tRNA-synth_II/BPL/LPL"/>
</dbReference>
<evidence type="ECO:0000313" key="9">
    <source>
        <dbReference type="Proteomes" id="UP000183080"/>
    </source>
</evidence>
<evidence type="ECO:0000256" key="2">
    <source>
        <dbReference type="ARBA" id="ARBA00022679"/>
    </source>
</evidence>
<protein>
    <recommendedName>
        <fullName evidence="4">Octanoyltransferase</fullName>
        <ecNumber evidence="4">2.3.1.181</ecNumber>
    </recommendedName>
</protein>
<evidence type="ECO:0000256" key="5">
    <source>
        <dbReference type="PIRSR" id="PIRSR016262-1"/>
    </source>
</evidence>
<dbReference type="UniPathway" id="UPA00538">
    <property type="reaction ID" value="UER00592"/>
</dbReference>
<dbReference type="Proteomes" id="UP000183080">
    <property type="component" value="Unassembled WGS sequence"/>
</dbReference>
<dbReference type="InterPro" id="IPR020605">
    <property type="entry name" value="Octanoyltransferase_CS"/>
</dbReference>
<dbReference type="Gene3D" id="3.30.930.10">
    <property type="entry name" value="Bira Bifunctional Protein, Domain 2"/>
    <property type="match status" value="1"/>
</dbReference>
<dbReference type="Pfam" id="PF21948">
    <property type="entry name" value="LplA-B_cat"/>
    <property type="match status" value="1"/>
</dbReference>
<organism evidence="8 9">
    <name type="scientific">Marine Group III euryarchaeote CG-Epi1</name>
    <dbReference type="NCBI Taxonomy" id="1888995"/>
    <lineage>
        <taxon>Archaea</taxon>
        <taxon>Methanobacteriati</taxon>
        <taxon>Thermoplasmatota</taxon>
        <taxon>Thermoplasmata</taxon>
        <taxon>Candidatus Thermoprofundales</taxon>
    </lineage>
</organism>
<reference evidence="8 9" key="1">
    <citation type="submission" date="2016-08" db="EMBL/GenBank/DDBJ databases">
        <title>New Insights into Marine Group III Euryarchaeota, from dark to light.</title>
        <authorList>
            <person name="Haro-Moreno J.M."/>
            <person name="Rodriguez-Valera F."/>
            <person name="Lopez-Garcia P."/>
            <person name="Moreira D."/>
            <person name="Martin-Cuadrado A.B."/>
        </authorList>
    </citation>
    <scope>NUCLEOTIDE SEQUENCE [LARGE SCALE GENOMIC DNA]</scope>
    <source>
        <strain evidence="8">CG-Epi1</strain>
    </source>
</reference>
<comment type="similarity">
    <text evidence="4">Belongs to the LipB family.</text>
</comment>
<dbReference type="InterPro" id="IPR004143">
    <property type="entry name" value="BPL_LPL_catalytic"/>
</dbReference>
<evidence type="ECO:0000256" key="4">
    <source>
        <dbReference type="PIRNR" id="PIRNR016262"/>
    </source>
</evidence>
<comment type="catalytic activity">
    <reaction evidence="4">
        <text>octanoyl-[ACP] + L-lysyl-[protein] = N(6)-octanoyl-L-lysyl-[protein] + holo-[ACP] + H(+)</text>
        <dbReference type="Rhea" id="RHEA:17665"/>
        <dbReference type="Rhea" id="RHEA-COMP:9636"/>
        <dbReference type="Rhea" id="RHEA-COMP:9685"/>
        <dbReference type="Rhea" id="RHEA-COMP:9752"/>
        <dbReference type="Rhea" id="RHEA-COMP:9928"/>
        <dbReference type="ChEBI" id="CHEBI:15378"/>
        <dbReference type="ChEBI" id="CHEBI:29969"/>
        <dbReference type="ChEBI" id="CHEBI:64479"/>
        <dbReference type="ChEBI" id="CHEBI:78463"/>
        <dbReference type="ChEBI" id="CHEBI:78809"/>
        <dbReference type="EC" id="2.3.1.181"/>
    </reaction>
</comment>
<sequence>MIDIDIIQANNSTHQEIDQLMIELQEDRINGKIRDTLIFVEHPEIVTIGRRGMLDGLTAPDNFPSSQVDRGGGLTWHGPGQLVGYPIFLWKEESVREVITTIEEWIIMSLSEFGIDGLRDDSMQGVWFEGHKVASIGLAFSKWVSRHGFDVNLNTPEGRIESVEGCGLPLGKHAALAKFGYNISITEMQNALLSKMPEILGRKVSRTINLENL</sequence>
<gene>
    <name evidence="8" type="ORF">BD935_03175</name>
</gene>
<evidence type="ECO:0000256" key="6">
    <source>
        <dbReference type="PIRSR" id="PIRSR016262-3"/>
    </source>
</evidence>
<keyword evidence="3 4" id="KW-0012">Acyltransferase</keyword>
<dbReference type="EMBL" id="MIZA01000025">
    <property type="protein sequence ID" value="OIR16109.1"/>
    <property type="molecule type" value="Genomic_DNA"/>
</dbReference>
<dbReference type="PROSITE" id="PS01313">
    <property type="entry name" value="LIPB"/>
    <property type="match status" value="1"/>
</dbReference>
<dbReference type="STRING" id="1888995.BD935_03175"/>
<evidence type="ECO:0000313" key="8">
    <source>
        <dbReference type="EMBL" id="OIR16109.1"/>
    </source>
</evidence>
<comment type="caution">
    <text evidence="8">The sequence shown here is derived from an EMBL/GenBank/DDBJ whole genome shotgun (WGS) entry which is preliminary data.</text>
</comment>
<dbReference type="InterPro" id="IPR000544">
    <property type="entry name" value="Octanoyltransferase"/>
</dbReference>
<comment type="function">
    <text evidence="4">Catalyzes the transfer of endogenously produced octanoic acid from octanoyl-acyl-carrier-protein onto the lipoyl domains of lipoate-dependent enzymes. Lipoyl-ACP can also act as a substrate although octanoyl-ACP is likely to be the physiological substrate.</text>
</comment>
<dbReference type="GO" id="GO:0009249">
    <property type="term" value="P:protein lipoylation"/>
    <property type="evidence" value="ECO:0007669"/>
    <property type="project" value="InterPro"/>
</dbReference>
<evidence type="ECO:0000256" key="3">
    <source>
        <dbReference type="ARBA" id="ARBA00023315"/>
    </source>
</evidence>
<dbReference type="PANTHER" id="PTHR10993:SF7">
    <property type="entry name" value="LIPOYLTRANSFERASE 2, MITOCHONDRIAL-RELATED"/>
    <property type="match status" value="1"/>
</dbReference>
<evidence type="ECO:0000256" key="1">
    <source>
        <dbReference type="ARBA" id="ARBA00004821"/>
    </source>
</evidence>
<feature type="domain" description="BPL/LPL catalytic" evidence="7">
    <location>
        <begin position="31"/>
        <end position="204"/>
    </location>
</feature>
<name>A0A1J5TIH2_9ARCH</name>
<feature type="active site" description="Acyl-thioester intermediate" evidence="5">
    <location>
        <position position="166"/>
    </location>
</feature>
<dbReference type="GO" id="GO:0033819">
    <property type="term" value="F:lipoyl(octanoyl) transferase activity"/>
    <property type="evidence" value="ECO:0007669"/>
    <property type="project" value="UniProtKB-EC"/>
</dbReference>
<dbReference type="EC" id="2.3.1.181" evidence="4"/>
<dbReference type="NCBIfam" id="TIGR00214">
    <property type="entry name" value="lipB"/>
    <property type="match status" value="1"/>
</dbReference>
<dbReference type="SUPFAM" id="SSF55681">
    <property type="entry name" value="Class II aaRS and biotin synthetases"/>
    <property type="match status" value="1"/>
</dbReference>
<dbReference type="PROSITE" id="PS51733">
    <property type="entry name" value="BPL_LPL_CATALYTIC"/>
    <property type="match status" value="1"/>
</dbReference>
<feature type="site" description="Lowers pKa of active site Cys" evidence="6">
    <location>
        <position position="132"/>
    </location>
</feature>
<dbReference type="PANTHER" id="PTHR10993">
    <property type="entry name" value="OCTANOYLTRANSFERASE"/>
    <property type="match status" value="1"/>
</dbReference>
<proteinExistence type="inferred from homology"/>
<accession>A0A1J5TIH2</accession>
<evidence type="ECO:0000259" key="7">
    <source>
        <dbReference type="PROSITE" id="PS51733"/>
    </source>
</evidence>
<comment type="pathway">
    <text evidence="1 4">Protein modification; protein lipoylation via endogenous pathway; protein N(6)-(lipoyl)lysine from octanoyl-[acyl-carrier-protein]: step 1/2.</text>
</comment>
<dbReference type="AlphaFoldDB" id="A0A1J5TIH2"/>